<evidence type="ECO:0000313" key="1">
    <source>
        <dbReference type="EMBL" id="PUU75909.1"/>
    </source>
</evidence>
<organism evidence="1 2">
    <name type="scientific">Tuber borchii</name>
    <name type="common">White truffle</name>
    <dbReference type="NCBI Taxonomy" id="42251"/>
    <lineage>
        <taxon>Eukaryota</taxon>
        <taxon>Fungi</taxon>
        <taxon>Dikarya</taxon>
        <taxon>Ascomycota</taxon>
        <taxon>Pezizomycotina</taxon>
        <taxon>Pezizomycetes</taxon>
        <taxon>Pezizales</taxon>
        <taxon>Tuberaceae</taxon>
        <taxon>Tuber</taxon>
    </lineage>
</organism>
<name>A0A2T6ZK83_TUBBO</name>
<protein>
    <submittedName>
        <fullName evidence="1">Uncharacterized protein</fullName>
    </submittedName>
</protein>
<evidence type="ECO:0000313" key="2">
    <source>
        <dbReference type="Proteomes" id="UP000244722"/>
    </source>
</evidence>
<keyword evidence="2" id="KW-1185">Reference proteome</keyword>
<dbReference type="EMBL" id="NESQ01000209">
    <property type="protein sequence ID" value="PUU75909.1"/>
    <property type="molecule type" value="Genomic_DNA"/>
</dbReference>
<sequence>MSTMEMSQMCGQAMWDRDSALMQIPSFTPECVKAAGELGIKTIFDFMDAMGEDSTRIHLLQRTSITESQLGKIAHFTSSSAVSLTPLGKTLTFNHYLHVEYFQQQTNTLVITSLHSPPNIDLNFDVCQSPAVGGREQEAERELELRLKEDKLIEELELDFKERDAEIGLFDVKFQLLDPLIPLVEAKFQTGFTVVEKRLRRERARARNKDLNRKQREAAIVAAVVFKAAYRKAGNGEMMPGDRVKTIKGLQEKPEKFGCQTSEEVDALADAWPRVIDDRNATAHQVRGDVVVAAVQHCPKDVREISTRVLEFLWETPVEKWHTTNPKLKDRTIEA</sequence>
<dbReference type="Proteomes" id="UP000244722">
    <property type="component" value="Unassembled WGS sequence"/>
</dbReference>
<proteinExistence type="predicted"/>
<accession>A0A2T6ZK83</accession>
<gene>
    <name evidence="1" type="ORF">B9Z19DRAFT_1130523</name>
</gene>
<reference evidence="1 2" key="1">
    <citation type="submission" date="2017-04" db="EMBL/GenBank/DDBJ databases">
        <title>Draft genome sequence of Tuber borchii Vittad., a whitish edible truffle.</title>
        <authorList>
            <consortium name="DOE Joint Genome Institute"/>
            <person name="Murat C."/>
            <person name="Kuo A."/>
            <person name="Barry K.W."/>
            <person name="Clum A."/>
            <person name="Dockter R.B."/>
            <person name="Fauchery L."/>
            <person name="Iotti M."/>
            <person name="Kohler A."/>
            <person name="Labutti K."/>
            <person name="Lindquist E.A."/>
            <person name="Lipzen A."/>
            <person name="Ohm R.A."/>
            <person name="Wang M."/>
            <person name="Grigoriev I.V."/>
            <person name="Zambonelli A."/>
            <person name="Martin F.M."/>
        </authorList>
    </citation>
    <scope>NUCLEOTIDE SEQUENCE [LARGE SCALE GENOMIC DNA]</scope>
    <source>
        <strain evidence="1 2">Tbo3840</strain>
    </source>
</reference>
<dbReference type="Gene3D" id="1.10.150.20">
    <property type="entry name" value="5' to 3' exonuclease, C-terminal subdomain"/>
    <property type="match status" value="1"/>
</dbReference>
<comment type="caution">
    <text evidence="1">The sequence shown here is derived from an EMBL/GenBank/DDBJ whole genome shotgun (WGS) entry which is preliminary data.</text>
</comment>
<dbReference type="STRING" id="42251.A0A2T6ZK83"/>
<dbReference type="SUPFAM" id="SSF158702">
    <property type="entry name" value="Sec63 N-terminal domain-like"/>
    <property type="match status" value="1"/>
</dbReference>
<dbReference type="AlphaFoldDB" id="A0A2T6ZK83"/>
<dbReference type="OrthoDB" id="5575at2759"/>